<dbReference type="EC" id="2.1.1.44" evidence="4"/>
<proteinExistence type="predicted"/>
<gene>
    <name evidence="4" type="primary">egtD</name>
    <name evidence="4" type="ORF">Q8A64_13515</name>
</gene>
<evidence type="ECO:0000256" key="1">
    <source>
        <dbReference type="ARBA" id="ARBA00022603"/>
    </source>
</evidence>
<dbReference type="EMBL" id="JAUYVH010000009">
    <property type="protein sequence ID" value="MDQ9171427.1"/>
    <property type="molecule type" value="Genomic_DNA"/>
</dbReference>
<evidence type="ECO:0000259" key="3">
    <source>
        <dbReference type="Pfam" id="PF10017"/>
    </source>
</evidence>
<dbReference type="RefSeq" id="WP_338437364.1">
    <property type="nucleotide sequence ID" value="NZ_JAUYVH010000009.1"/>
</dbReference>
<evidence type="ECO:0000256" key="2">
    <source>
        <dbReference type="ARBA" id="ARBA00022679"/>
    </source>
</evidence>
<evidence type="ECO:0000313" key="5">
    <source>
        <dbReference type="Proteomes" id="UP001225596"/>
    </source>
</evidence>
<dbReference type="Pfam" id="PF10017">
    <property type="entry name" value="Methyltransf_33"/>
    <property type="match status" value="1"/>
</dbReference>
<keyword evidence="1 4" id="KW-0489">Methyltransferase</keyword>
<feature type="domain" description="Histidine-specific methyltransferase SAM-dependent" evidence="3">
    <location>
        <begin position="26"/>
        <end position="327"/>
    </location>
</feature>
<dbReference type="Gene3D" id="3.40.50.150">
    <property type="entry name" value="Vaccinia Virus protein VP39"/>
    <property type="match status" value="1"/>
</dbReference>
<evidence type="ECO:0000313" key="4">
    <source>
        <dbReference type="EMBL" id="MDQ9171427.1"/>
    </source>
</evidence>
<protein>
    <submittedName>
        <fullName evidence="4">L-histidine N(Alpha)-methyltransferase</fullName>
        <ecNumber evidence="4">2.1.1.44</ecNumber>
    </submittedName>
</protein>
<keyword evidence="2 4" id="KW-0808">Transferase</keyword>
<dbReference type="PIRSF" id="PIRSF018005">
    <property type="entry name" value="UCP018005"/>
    <property type="match status" value="1"/>
</dbReference>
<dbReference type="InterPro" id="IPR029063">
    <property type="entry name" value="SAM-dependent_MTases_sf"/>
</dbReference>
<dbReference type="Proteomes" id="UP001225596">
    <property type="component" value="Unassembled WGS sequence"/>
</dbReference>
<dbReference type="NCBIfam" id="TIGR03438">
    <property type="entry name" value="egtD_ergothio"/>
    <property type="match status" value="1"/>
</dbReference>
<accession>A0ABU1BR72</accession>
<comment type="caution">
    <text evidence="4">The sequence shown here is derived from an EMBL/GenBank/DDBJ whole genome shotgun (WGS) entry which is preliminary data.</text>
</comment>
<dbReference type="InterPro" id="IPR035094">
    <property type="entry name" value="EgtD"/>
</dbReference>
<dbReference type="GO" id="GO:0032259">
    <property type="term" value="P:methylation"/>
    <property type="evidence" value="ECO:0007669"/>
    <property type="project" value="UniProtKB-KW"/>
</dbReference>
<dbReference type="PANTHER" id="PTHR43397">
    <property type="entry name" value="ERGOTHIONEINE BIOSYNTHESIS PROTEIN 1"/>
    <property type="match status" value="1"/>
</dbReference>
<organism evidence="4 5">
    <name type="scientific">Keguizhuia sedimenti</name>
    <dbReference type="NCBI Taxonomy" id="3064264"/>
    <lineage>
        <taxon>Bacteria</taxon>
        <taxon>Pseudomonadati</taxon>
        <taxon>Pseudomonadota</taxon>
        <taxon>Betaproteobacteria</taxon>
        <taxon>Burkholderiales</taxon>
        <taxon>Oxalobacteraceae</taxon>
        <taxon>Keguizhuia</taxon>
    </lineage>
</organism>
<dbReference type="SUPFAM" id="SSF53335">
    <property type="entry name" value="S-adenosyl-L-methionine-dependent methyltransferases"/>
    <property type="match status" value="1"/>
</dbReference>
<dbReference type="InterPro" id="IPR017804">
    <property type="entry name" value="MeTrfase_EgtD-like"/>
</dbReference>
<reference evidence="4 5" key="1">
    <citation type="submission" date="2023-08" db="EMBL/GenBank/DDBJ databases">
        <title>Oxalobacteraceae gen .nov., isolated from river sludge outside the plant.</title>
        <authorList>
            <person name="Zhao S.Y."/>
        </authorList>
    </citation>
    <scope>NUCLEOTIDE SEQUENCE [LARGE SCALE GENOMIC DNA]</scope>
    <source>
        <strain evidence="4 5">R-40</strain>
    </source>
</reference>
<sequence length="330" mass="36939">MVTAPIQASEREDAVLTSQGSLPAIEAELNAGLSTLQATVSPKYLYDALGSRLFTAICELQEYYPTRTEAAVFNACSDEIAASVGRGMTLIDLGAGDCSKAERLFSSFQPRQYVAVDISEDFLKESLGRLRERFKRTDMLGLSMDFSRTLELPDSVHCNKRLFFYPGSSIGNFSPREATAFLQRLRKACECGGRSEGGLLIGVDLVKDEAILNAAYDDELGVTAAFNLNLLRHLNRLLGADFRTEDWKHKAFFNAQESRIEMHLVAQSNVTVRWRSGRRRFEKGESIHTENSYKYTQKGFLSLLEQAGFGNARIWTDPQKWFMVCHADAV</sequence>
<dbReference type="GO" id="GO:0052706">
    <property type="term" value="F:L-histidine N(alpha)-methyltransferase activity"/>
    <property type="evidence" value="ECO:0007669"/>
    <property type="project" value="UniProtKB-EC"/>
</dbReference>
<keyword evidence="5" id="KW-1185">Reference proteome</keyword>
<dbReference type="InterPro" id="IPR051128">
    <property type="entry name" value="EgtD_Methyltrsf_superfamily"/>
</dbReference>
<dbReference type="InterPro" id="IPR019257">
    <property type="entry name" value="MeTrfase_dom"/>
</dbReference>
<dbReference type="PANTHER" id="PTHR43397:SF1">
    <property type="entry name" value="ERGOTHIONEINE BIOSYNTHESIS PROTEIN 1"/>
    <property type="match status" value="1"/>
</dbReference>
<name>A0ABU1BR72_9BURK</name>